<keyword evidence="5" id="KW-0804">Transcription</keyword>
<keyword evidence="2" id="KW-0805">Transcription regulation</keyword>
<protein>
    <submittedName>
        <fullName evidence="7">Sigma-70 family RNA polymerase sigma factor</fullName>
    </submittedName>
</protein>
<comment type="similarity">
    <text evidence="1">Belongs to the sigma-70 factor family. ECF subfamily.</text>
</comment>
<dbReference type="InterPro" id="IPR013324">
    <property type="entry name" value="RNA_pol_sigma_r3/r4-like"/>
</dbReference>
<dbReference type="Pfam" id="PF04542">
    <property type="entry name" value="Sigma70_r2"/>
    <property type="match status" value="1"/>
</dbReference>
<reference evidence="8" key="2">
    <citation type="submission" date="2018-12" db="EMBL/GenBank/DDBJ databases">
        <title>Maribacter lutimaris sp. nov., isolated from marine sediment.</title>
        <authorList>
            <person name="Kim K.K."/>
        </authorList>
    </citation>
    <scope>NUCLEOTIDE SEQUENCE [LARGE SCALE GENOMIC DNA]</scope>
    <source>
        <strain evidence="8">PoM-212</strain>
    </source>
</reference>
<dbReference type="GO" id="GO:0016987">
    <property type="term" value="F:sigma factor activity"/>
    <property type="evidence" value="ECO:0007669"/>
    <property type="project" value="UniProtKB-KW"/>
</dbReference>
<dbReference type="Gene3D" id="1.10.1740.10">
    <property type="match status" value="1"/>
</dbReference>
<sequence>MNKEQIHALIERIKKGDKTELGNLYAEYRKPFLKFASRFNLEREELLDLYQDSIIALMDNIHNGNIDTLGSSLKTYLFSIGKFMAFKKLKRLDKLKETPFDVDRLDQYMYEIETKNEFDKEEIALFKHSYRKMGKKCQEVLNLYYYRGFSIEEIQETLGYDNYNVVKSQKSRCLKQLKLLVVNAKNEQ</sequence>
<proteinExistence type="inferred from homology"/>
<dbReference type="InterPro" id="IPR013325">
    <property type="entry name" value="RNA_pol_sigma_r2"/>
</dbReference>
<evidence type="ECO:0000256" key="1">
    <source>
        <dbReference type="ARBA" id="ARBA00010641"/>
    </source>
</evidence>
<dbReference type="SUPFAM" id="SSF88946">
    <property type="entry name" value="Sigma2 domain of RNA polymerase sigma factors"/>
    <property type="match status" value="1"/>
</dbReference>
<evidence type="ECO:0000313" key="8">
    <source>
        <dbReference type="Proteomes" id="UP000286990"/>
    </source>
</evidence>
<dbReference type="OrthoDB" id="1099849at2"/>
<evidence type="ECO:0000256" key="2">
    <source>
        <dbReference type="ARBA" id="ARBA00023015"/>
    </source>
</evidence>
<keyword evidence="3" id="KW-0731">Sigma factor</keyword>
<reference evidence="8" key="1">
    <citation type="submission" date="2018-08" db="EMBL/GenBank/DDBJ databases">
        <authorList>
            <person name="Khan S.A."/>
            <person name="J S.E."/>
        </authorList>
    </citation>
    <scope>NUCLEOTIDE SEQUENCE [LARGE SCALE GENOMIC DNA]</scope>
    <source>
        <strain evidence="8">PoM-212</strain>
    </source>
</reference>
<dbReference type="GO" id="GO:0006352">
    <property type="term" value="P:DNA-templated transcription initiation"/>
    <property type="evidence" value="ECO:0007669"/>
    <property type="project" value="InterPro"/>
</dbReference>
<dbReference type="AlphaFoldDB" id="A0A3R8QXD4"/>
<feature type="domain" description="RNA polymerase sigma-70 region 2" evidence="6">
    <location>
        <begin position="24"/>
        <end position="92"/>
    </location>
</feature>
<dbReference type="PANTHER" id="PTHR43133:SF8">
    <property type="entry name" value="RNA POLYMERASE SIGMA FACTOR HI_1459-RELATED"/>
    <property type="match status" value="1"/>
</dbReference>
<gene>
    <name evidence="7" type="ORF">DZC72_17795</name>
</gene>
<dbReference type="EMBL" id="QUSX01000006">
    <property type="protein sequence ID" value="RRQ47446.1"/>
    <property type="molecule type" value="Genomic_DNA"/>
</dbReference>
<name>A0A3R8QXD4_9FLAO</name>
<dbReference type="Proteomes" id="UP000286990">
    <property type="component" value="Unassembled WGS sequence"/>
</dbReference>
<dbReference type="SUPFAM" id="SSF88659">
    <property type="entry name" value="Sigma3 and sigma4 domains of RNA polymerase sigma factors"/>
    <property type="match status" value="1"/>
</dbReference>
<keyword evidence="8" id="KW-1185">Reference proteome</keyword>
<accession>A0A3R8QXD4</accession>
<dbReference type="PANTHER" id="PTHR43133">
    <property type="entry name" value="RNA POLYMERASE ECF-TYPE SIGMA FACTO"/>
    <property type="match status" value="1"/>
</dbReference>
<organism evidence="7 8">
    <name type="scientific">Maribacter algicola</name>
    <dbReference type="NCBI Taxonomy" id="2498892"/>
    <lineage>
        <taxon>Bacteria</taxon>
        <taxon>Pseudomonadati</taxon>
        <taxon>Bacteroidota</taxon>
        <taxon>Flavobacteriia</taxon>
        <taxon>Flavobacteriales</taxon>
        <taxon>Flavobacteriaceae</taxon>
        <taxon>Maribacter</taxon>
    </lineage>
</organism>
<evidence type="ECO:0000313" key="7">
    <source>
        <dbReference type="EMBL" id="RRQ47446.1"/>
    </source>
</evidence>
<evidence type="ECO:0000256" key="5">
    <source>
        <dbReference type="ARBA" id="ARBA00023163"/>
    </source>
</evidence>
<dbReference type="InterPro" id="IPR014284">
    <property type="entry name" value="RNA_pol_sigma-70_dom"/>
</dbReference>
<dbReference type="RefSeq" id="WP_125224236.1">
    <property type="nucleotide sequence ID" value="NZ_QUSX01000006.1"/>
</dbReference>
<keyword evidence="4" id="KW-0238">DNA-binding</keyword>
<dbReference type="InterPro" id="IPR039425">
    <property type="entry name" value="RNA_pol_sigma-70-like"/>
</dbReference>
<dbReference type="Gene3D" id="1.10.10.10">
    <property type="entry name" value="Winged helix-like DNA-binding domain superfamily/Winged helix DNA-binding domain"/>
    <property type="match status" value="1"/>
</dbReference>
<dbReference type="GO" id="GO:0003677">
    <property type="term" value="F:DNA binding"/>
    <property type="evidence" value="ECO:0007669"/>
    <property type="project" value="UniProtKB-KW"/>
</dbReference>
<dbReference type="NCBIfam" id="TIGR02937">
    <property type="entry name" value="sigma70-ECF"/>
    <property type="match status" value="1"/>
</dbReference>
<comment type="caution">
    <text evidence="7">The sequence shown here is derived from an EMBL/GenBank/DDBJ whole genome shotgun (WGS) entry which is preliminary data.</text>
</comment>
<dbReference type="InterPro" id="IPR036388">
    <property type="entry name" value="WH-like_DNA-bd_sf"/>
</dbReference>
<evidence type="ECO:0000256" key="3">
    <source>
        <dbReference type="ARBA" id="ARBA00023082"/>
    </source>
</evidence>
<evidence type="ECO:0000259" key="6">
    <source>
        <dbReference type="Pfam" id="PF04542"/>
    </source>
</evidence>
<dbReference type="InterPro" id="IPR007627">
    <property type="entry name" value="RNA_pol_sigma70_r2"/>
</dbReference>
<evidence type="ECO:0000256" key="4">
    <source>
        <dbReference type="ARBA" id="ARBA00023125"/>
    </source>
</evidence>